<dbReference type="GO" id="GO:0003700">
    <property type="term" value="F:DNA-binding transcription factor activity"/>
    <property type="evidence" value="ECO:0007669"/>
    <property type="project" value="InterPro"/>
</dbReference>
<accession>A0A6A3CDZ0</accession>
<dbReference type="EMBL" id="VEPZ02000399">
    <property type="protein sequence ID" value="KAE8725921.1"/>
    <property type="molecule type" value="Genomic_DNA"/>
</dbReference>
<dbReference type="PANTHER" id="PTHR46133:SF9">
    <property type="entry name" value="TRANSCRIPTION FACTOR BHLH104"/>
    <property type="match status" value="1"/>
</dbReference>
<dbReference type="PANTHER" id="PTHR46133">
    <property type="entry name" value="BHLH TRANSCRIPTION FACTOR"/>
    <property type="match status" value="1"/>
</dbReference>
<keyword evidence="3" id="KW-1185">Reference proteome</keyword>
<dbReference type="Proteomes" id="UP000436088">
    <property type="component" value="Unassembled WGS sequence"/>
</dbReference>
<evidence type="ECO:0000313" key="2">
    <source>
        <dbReference type="EMBL" id="KAE8725921.1"/>
    </source>
</evidence>
<reference evidence="2" key="1">
    <citation type="submission" date="2019-09" db="EMBL/GenBank/DDBJ databases">
        <title>Draft genome information of white flower Hibiscus syriacus.</title>
        <authorList>
            <person name="Kim Y.-M."/>
        </authorList>
    </citation>
    <scope>NUCLEOTIDE SEQUENCE [LARGE SCALE GENOMIC DNA]</scope>
    <source>
        <strain evidence="2">YM2019G1</strain>
    </source>
</reference>
<gene>
    <name evidence="2" type="ORF">F3Y22_tig00008013pilonHSYRG00227</name>
</gene>
<sequence>MVVSNLFLTLCTVEKNEIRDEKLALKANNEKIEQQLKTLTASPAGYLPAHPVGYLAAANKMAVFPGYGFVPTWQYLPPSVQILLRIMSLGPQQRSVFFFIL</sequence>
<evidence type="ECO:0000256" key="1">
    <source>
        <dbReference type="SAM" id="Coils"/>
    </source>
</evidence>
<dbReference type="GO" id="GO:0006879">
    <property type="term" value="P:intracellular iron ion homeostasis"/>
    <property type="evidence" value="ECO:0007669"/>
    <property type="project" value="InterPro"/>
</dbReference>
<keyword evidence="1" id="KW-0175">Coiled coil</keyword>
<feature type="coiled-coil region" evidence="1">
    <location>
        <begin position="15"/>
        <end position="42"/>
    </location>
</feature>
<organism evidence="2 3">
    <name type="scientific">Hibiscus syriacus</name>
    <name type="common">Rose of Sharon</name>
    <dbReference type="NCBI Taxonomy" id="106335"/>
    <lineage>
        <taxon>Eukaryota</taxon>
        <taxon>Viridiplantae</taxon>
        <taxon>Streptophyta</taxon>
        <taxon>Embryophyta</taxon>
        <taxon>Tracheophyta</taxon>
        <taxon>Spermatophyta</taxon>
        <taxon>Magnoliopsida</taxon>
        <taxon>eudicotyledons</taxon>
        <taxon>Gunneridae</taxon>
        <taxon>Pentapetalae</taxon>
        <taxon>rosids</taxon>
        <taxon>malvids</taxon>
        <taxon>Malvales</taxon>
        <taxon>Malvaceae</taxon>
        <taxon>Malvoideae</taxon>
        <taxon>Hibiscus</taxon>
    </lineage>
</organism>
<dbReference type="AlphaFoldDB" id="A0A6A3CDZ0"/>
<protein>
    <submittedName>
        <fullName evidence="2">Detected protein of confused Function</fullName>
    </submittedName>
</protein>
<dbReference type="GO" id="GO:0046983">
    <property type="term" value="F:protein dimerization activity"/>
    <property type="evidence" value="ECO:0007669"/>
    <property type="project" value="InterPro"/>
</dbReference>
<comment type="caution">
    <text evidence="2">The sequence shown here is derived from an EMBL/GenBank/DDBJ whole genome shotgun (WGS) entry which is preliminary data.</text>
</comment>
<name>A0A6A3CDZ0_HIBSY</name>
<dbReference type="InterPro" id="IPR044818">
    <property type="entry name" value="ILR3-like"/>
</dbReference>
<proteinExistence type="predicted"/>
<evidence type="ECO:0000313" key="3">
    <source>
        <dbReference type="Proteomes" id="UP000436088"/>
    </source>
</evidence>